<dbReference type="EMBL" id="CP032829">
    <property type="protein sequence ID" value="AYJ86843.1"/>
    <property type="molecule type" value="Genomic_DNA"/>
</dbReference>
<dbReference type="InterPro" id="IPR007428">
    <property type="entry name" value="MlaA"/>
</dbReference>
<dbReference type="Pfam" id="PF04333">
    <property type="entry name" value="MlaA"/>
    <property type="match status" value="1"/>
</dbReference>
<keyword evidence="2 4" id="KW-0732">Signal</keyword>
<accession>A0A494TIN2</accession>
<dbReference type="PANTHER" id="PTHR30035:SF3">
    <property type="entry name" value="INTERMEMBRANE PHOSPHOLIPID TRANSPORT SYSTEM LIPOPROTEIN MLAA"/>
    <property type="match status" value="1"/>
</dbReference>
<evidence type="ECO:0000256" key="2">
    <source>
        <dbReference type="ARBA" id="ARBA00022729"/>
    </source>
</evidence>
<feature type="signal peptide" evidence="4">
    <location>
        <begin position="1"/>
        <end position="24"/>
    </location>
</feature>
<dbReference type="AlphaFoldDB" id="A0A494TIN2"/>
<proteinExistence type="inferred from homology"/>
<name>A0A494TIN2_SPHPE</name>
<gene>
    <name evidence="5" type="ORF">D3Y57_13920</name>
</gene>
<evidence type="ECO:0000256" key="4">
    <source>
        <dbReference type="SAM" id="SignalP"/>
    </source>
</evidence>
<protein>
    <submittedName>
        <fullName evidence="5">VacJ family lipoprotein</fullName>
    </submittedName>
</protein>
<dbReference type="OrthoDB" id="9785326at2"/>
<comment type="similarity">
    <text evidence="1">Belongs to the MlaA family.</text>
</comment>
<dbReference type="PRINTS" id="PR01805">
    <property type="entry name" value="VACJLIPOPROT"/>
</dbReference>
<organism evidence="5 6">
    <name type="scientific">Sphingomonas paeninsulae</name>
    <dbReference type="NCBI Taxonomy" id="2319844"/>
    <lineage>
        <taxon>Bacteria</taxon>
        <taxon>Pseudomonadati</taxon>
        <taxon>Pseudomonadota</taxon>
        <taxon>Alphaproteobacteria</taxon>
        <taxon>Sphingomonadales</taxon>
        <taxon>Sphingomonadaceae</taxon>
        <taxon>Sphingomonas</taxon>
    </lineage>
</organism>
<dbReference type="Proteomes" id="UP000276254">
    <property type="component" value="Chromosome"/>
</dbReference>
<feature type="region of interest" description="Disordered" evidence="3">
    <location>
        <begin position="263"/>
        <end position="307"/>
    </location>
</feature>
<dbReference type="GO" id="GO:0120010">
    <property type="term" value="P:intermembrane phospholipid transfer"/>
    <property type="evidence" value="ECO:0007669"/>
    <property type="project" value="TreeGrafter"/>
</dbReference>
<evidence type="ECO:0000256" key="3">
    <source>
        <dbReference type="SAM" id="MobiDB-lite"/>
    </source>
</evidence>
<keyword evidence="5" id="KW-0449">Lipoprotein</keyword>
<sequence length="307" mass="32591">MIYPEVKRGLIAAVLLATPAGVGAQVLARAPSVQTPPLAQTSPAAIASDPVKARPRHNHTPGDPIEGVNRGLFSVHQFLDRIFFRPVAMAYKAVVPKVVRTGVRHVISNLTEPVVFLNDVLQLKPKRAVRTFGRFTINTVLGVGGVIDVAKGEKLPHRDNGFGNTLGRYGVGPGPYLFIPLIGPTDFRDLIGGQADGGILPLAVGDPFNRTAFVLPYIALDGLDQRVESDGDLKALLSGAADPYATLRSVYLQSRAAEVAEVRHGKTGGALDDPLVDPEAPTDEAVSSAQPDVFDTTPTDPEPNPKP</sequence>
<evidence type="ECO:0000256" key="1">
    <source>
        <dbReference type="ARBA" id="ARBA00010634"/>
    </source>
</evidence>
<dbReference type="PANTHER" id="PTHR30035">
    <property type="entry name" value="LIPOPROTEIN VACJ-RELATED"/>
    <property type="match status" value="1"/>
</dbReference>
<evidence type="ECO:0000313" key="5">
    <source>
        <dbReference type="EMBL" id="AYJ86843.1"/>
    </source>
</evidence>
<feature type="region of interest" description="Disordered" evidence="3">
    <location>
        <begin position="36"/>
        <end position="65"/>
    </location>
</feature>
<evidence type="ECO:0000313" key="6">
    <source>
        <dbReference type="Proteomes" id="UP000276254"/>
    </source>
</evidence>
<dbReference type="KEGG" id="spha:D3Y57_13920"/>
<reference evidence="5 6" key="1">
    <citation type="submission" date="2018-09" db="EMBL/GenBank/DDBJ databases">
        <title>Sphingomonas peninsula sp. nov., isolated from fildes peninsula, Antarctic soil.</title>
        <authorList>
            <person name="Yingchao G."/>
        </authorList>
    </citation>
    <scope>NUCLEOTIDE SEQUENCE [LARGE SCALE GENOMIC DNA]</scope>
    <source>
        <strain evidence="5 6">YZ-8</strain>
    </source>
</reference>
<feature type="chain" id="PRO_5019775583" evidence="4">
    <location>
        <begin position="25"/>
        <end position="307"/>
    </location>
</feature>
<keyword evidence="6" id="KW-1185">Reference proteome</keyword>
<dbReference type="GO" id="GO:0016020">
    <property type="term" value="C:membrane"/>
    <property type="evidence" value="ECO:0007669"/>
    <property type="project" value="InterPro"/>
</dbReference>